<dbReference type="SUPFAM" id="SSF143120">
    <property type="entry name" value="YefM-like"/>
    <property type="match status" value="1"/>
</dbReference>
<protein>
    <recommendedName>
        <fullName evidence="2">Antitoxin</fullName>
    </recommendedName>
</protein>
<gene>
    <name evidence="3" type="primary">relJ</name>
    <name evidence="3" type="ORF">NCTC13765_00232</name>
</gene>
<evidence type="ECO:0000256" key="2">
    <source>
        <dbReference type="RuleBase" id="RU362080"/>
    </source>
</evidence>
<evidence type="ECO:0000313" key="3">
    <source>
        <dbReference type="EMBL" id="SUN75792.1"/>
    </source>
</evidence>
<dbReference type="EMBL" id="UHFR01000005">
    <property type="protein sequence ID" value="SUN75792.1"/>
    <property type="molecule type" value="Genomic_DNA"/>
</dbReference>
<dbReference type="RefSeq" id="WP_018370947.1">
    <property type="nucleotide sequence ID" value="NZ_UHFR01000005.1"/>
</dbReference>
<dbReference type="InterPro" id="IPR036165">
    <property type="entry name" value="YefM-like_sf"/>
</dbReference>
<dbReference type="Pfam" id="PF02604">
    <property type="entry name" value="PhdYeFM_antitox"/>
    <property type="match status" value="1"/>
</dbReference>
<dbReference type="OrthoDB" id="9802003at2"/>
<dbReference type="AlphaFoldDB" id="A0A380KV62"/>
<name>A0A380KV62_9STRE</name>
<dbReference type="Gene3D" id="3.40.1620.10">
    <property type="entry name" value="YefM-like domain"/>
    <property type="match status" value="1"/>
</dbReference>
<comment type="similarity">
    <text evidence="1 2">Belongs to the phD/YefM antitoxin family.</text>
</comment>
<accession>A0A380KV62</accession>
<evidence type="ECO:0000256" key="1">
    <source>
        <dbReference type="ARBA" id="ARBA00009981"/>
    </source>
</evidence>
<dbReference type="STRING" id="1123307.GCA_000380065_00262"/>
<organism evidence="3 4">
    <name type="scientific">Streptococcus massiliensis</name>
    <dbReference type="NCBI Taxonomy" id="313439"/>
    <lineage>
        <taxon>Bacteria</taxon>
        <taxon>Bacillati</taxon>
        <taxon>Bacillota</taxon>
        <taxon>Bacilli</taxon>
        <taxon>Lactobacillales</taxon>
        <taxon>Streptococcaceae</taxon>
        <taxon>Streptococcus</taxon>
    </lineage>
</organism>
<comment type="function">
    <text evidence="2">Antitoxin component of a type II toxin-antitoxin (TA) system.</text>
</comment>
<sequence>MVTVSVSNFRKDVFSMIENTIKYNETLNITTKQGNAVVLSEEEYNDLIEMVYIQSIPHLKEDILEAMGTPTSDFIPEEEVDW</sequence>
<proteinExistence type="inferred from homology"/>
<evidence type="ECO:0000313" key="4">
    <source>
        <dbReference type="Proteomes" id="UP000254634"/>
    </source>
</evidence>
<dbReference type="Proteomes" id="UP000254634">
    <property type="component" value="Unassembled WGS sequence"/>
</dbReference>
<dbReference type="InterPro" id="IPR006442">
    <property type="entry name" value="Antitoxin_Phd/YefM"/>
</dbReference>
<keyword evidence="4" id="KW-1185">Reference proteome</keyword>
<reference evidence="3" key="1">
    <citation type="submission" date="2018-06" db="EMBL/GenBank/DDBJ databases">
        <authorList>
            <consortium name="Pathogen Informatics"/>
            <person name="Doyle S."/>
        </authorList>
    </citation>
    <scope>NUCLEOTIDE SEQUENCE [LARGE SCALE GENOMIC DNA]</scope>
    <source>
        <strain evidence="3">NCTC13765</strain>
    </source>
</reference>